<sequence>MIQSNCPHQSTFDPKALHALQIFGSLSATMSIVMMMCVVYCIRRRYDTILKRTNNVKRDLQNFMKKQKRFTLTTFMSCIVTLFLHVIPSFVLLLCTDMQRQSCVSFGLFSNLLSYLNSLNMPLLFFYRQDDLPPALIEFCDEFNFTINVITLKYDKTVLRKIDQQNNCQPNGIVISGDEMTETAATNASGVEIDVIIDQNNTSGEPWNFKNLQFKIKSVQQLFDNTLDSVKLESAGGERLKGTFRMNAECGTVRHAMRDMLMEMEMIRMIVMKCGCDPSFVLYEKVFKEMQGMCEVKADKSL</sequence>
<keyword evidence="1" id="KW-0472">Membrane</keyword>
<dbReference type="Proteomes" id="UP000887581">
    <property type="component" value="Unplaced"/>
</dbReference>
<keyword evidence="1" id="KW-0812">Transmembrane</keyword>
<keyword evidence="2" id="KW-1185">Reference proteome</keyword>
<dbReference type="WBParaSite" id="sdigi.contig918.g9998.t1">
    <property type="protein sequence ID" value="sdigi.contig918.g9998.t1"/>
    <property type="gene ID" value="sdigi.contig918.g9998"/>
</dbReference>
<proteinExistence type="predicted"/>
<reference evidence="3" key="1">
    <citation type="submission" date="2022-11" db="UniProtKB">
        <authorList>
            <consortium name="WormBaseParasite"/>
        </authorList>
    </citation>
    <scope>IDENTIFICATION</scope>
</reference>
<evidence type="ECO:0000256" key="1">
    <source>
        <dbReference type="SAM" id="Phobius"/>
    </source>
</evidence>
<name>A0A915Q469_9BILA</name>
<feature type="transmembrane region" description="Helical" evidence="1">
    <location>
        <begin position="20"/>
        <end position="42"/>
    </location>
</feature>
<protein>
    <submittedName>
        <fullName evidence="3">Uncharacterized protein</fullName>
    </submittedName>
</protein>
<keyword evidence="1" id="KW-1133">Transmembrane helix</keyword>
<dbReference type="AlphaFoldDB" id="A0A915Q469"/>
<organism evidence="2 3">
    <name type="scientific">Setaria digitata</name>
    <dbReference type="NCBI Taxonomy" id="48799"/>
    <lineage>
        <taxon>Eukaryota</taxon>
        <taxon>Metazoa</taxon>
        <taxon>Ecdysozoa</taxon>
        <taxon>Nematoda</taxon>
        <taxon>Chromadorea</taxon>
        <taxon>Rhabditida</taxon>
        <taxon>Spirurina</taxon>
        <taxon>Spiruromorpha</taxon>
        <taxon>Filarioidea</taxon>
        <taxon>Setariidae</taxon>
        <taxon>Setaria</taxon>
    </lineage>
</organism>
<dbReference type="Gene3D" id="1.20.1070.10">
    <property type="entry name" value="Rhodopsin 7-helix transmembrane proteins"/>
    <property type="match status" value="1"/>
</dbReference>
<evidence type="ECO:0000313" key="2">
    <source>
        <dbReference type="Proteomes" id="UP000887581"/>
    </source>
</evidence>
<feature type="transmembrane region" description="Helical" evidence="1">
    <location>
        <begin position="70"/>
        <end position="94"/>
    </location>
</feature>
<evidence type="ECO:0000313" key="3">
    <source>
        <dbReference type="WBParaSite" id="sdigi.contig918.g9998.t1"/>
    </source>
</evidence>
<accession>A0A915Q469</accession>